<dbReference type="AlphaFoldDB" id="A0A7R9QPW9"/>
<gene>
    <name evidence="8" type="ORF">ONB1V03_LOCUS10583</name>
</gene>
<comment type="similarity">
    <text evidence="2 6">Belongs to the RPF2 family.</text>
</comment>
<accession>A0A7R9QPW9</accession>
<dbReference type="SMART" id="SM00879">
    <property type="entry name" value="Brix"/>
    <property type="match status" value="1"/>
</dbReference>
<dbReference type="InterPro" id="IPR007109">
    <property type="entry name" value="Brix"/>
</dbReference>
<feature type="non-terminal residue" evidence="8">
    <location>
        <position position="1"/>
    </location>
</feature>
<protein>
    <recommendedName>
        <fullName evidence="3 6">Ribosome production factor 2 homolog</fullName>
    </recommendedName>
    <alternativeName>
        <fullName evidence="5 6">Ribosome biogenesis protein RPF2 homolog</fullName>
    </alternativeName>
</protein>
<organism evidence="8">
    <name type="scientific">Oppiella nova</name>
    <dbReference type="NCBI Taxonomy" id="334625"/>
    <lineage>
        <taxon>Eukaryota</taxon>
        <taxon>Metazoa</taxon>
        <taxon>Ecdysozoa</taxon>
        <taxon>Arthropoda</taxon>
        <taxon>Chelicerata</taxon>
        <taxon>Arachnida</taxon>
        <taxon>Acari</taxon>
        <taxon>Acariformes</taxon>
        <taxon>Sarcoptiformes</taxon>
        <taxon>Oribatida</taxon>
        <taxon>Brachypylina</taxon>
        <taxon>Oppioidea</taxon>
        <taxon>Oppiidae</taxon>
        <taxon>Oppiella</taxon>
    </lineage>
</organism>
<dbReference type="EMBL" id="OC922106">
    <property type="protein sequence ID" value="CAD7653932.1"/>
    <property type="molecule type" value="Genomic_DNA"/>
</dbReference>
<keyword evidence="9" id="KW-1185">Reference proteome</keyword>
<feature type="domain" description="Brix" evidence="7">
    <location>
        <begin position="37"/>
        <end position="243"/>
    </location>
</feature>
<dbReference type="PROSITE" id="PS50833">
    <property type="entry name" value="BRIX"/>
    <property type="match status" value="1"/>
</dbReference>
<dbReference type="Proteomes" id="UP000728032">
    <property type="component" value="Unassembled WGS sequence"/>
</dbReference>
<evidence type="ECO:0000256" key="5">
    <source>
        <dbReference type="ARBA" id="ARBA00030889"/>
    </source>
</evidence>
<dbReference type="PANTHER" id="PTHR12728">
    <property type="entry name" value="BRIX DOMAIN CONTAINING PROTEIN"/>
    <property type="match status" value="1"/>
</dbReference>
<dbReference type="PANTHER" id="PTHR12728:SF0">
    <property type="entry name" value="RIBOSOME PRODUCTION FACTOR 2 HOMOLOG"/>
    <property type="match status" value="1"/>
</dbReference>
<dbReference type="EMBL" id="CAJPVJ010007281">
    <property type="protein sequence ID" value="CAG2171119.1"/>
    <property type="molecule type" value="Genomic_DNA"/>
</dbReference>
<evidence type="ECO:0000256" key="1">
    <source>
        <dbReference type="ARBA" id="ARBA00004604"/>
    </source>
</evidence>
<evidence type="ECO:0000256" key="6">
    <source>
        <dbReference type="RuleBase" id="RU367086"/>
    </source>
</evidence>
<dbReference type="GO" id="GO:0005730">
    <property type="term" value="C:nucleolus"/>
    <property type="evidence" value="ECO:0007669"/>
    <property type="project" value="UniProtKB-SubCell"/>
</dbReference>
<reference evidence="8" key="1">
    <citation type="submission" date="2020-11" db="EMBL/GenBank/DDBJ databases">
        <authorList>
            <person name="Tran Van P."/>
        </authorList>
    </citation>
    <scope>NUCLEOTIDE SEQUENCE</scope>
</reference>
<comment type="subcellular location">
    <subcellularLocation>
        <location evidence="1 6">Nucleus</location>
        <location evidence="1 6">Nucleolus</location>
    </subcellularLocation>
</comment>
<keyword evidence="4 6" id="KW-0539">Nucleus</keyword>
<dbReference type="GO" id="GO:0000027">
    <property type="term" value="P:ribosomal large subunit assembly"/>
    <property type="evidence" value="ECO:0007669"/>
    <property type="project" value="InterPro"/>
</dbReference>
<evidence type="ECO:0000256" key="2">
    <source>
        <dbReference type="ARBA" id="ARBA00010782"/>
    </source>
</evidence>
<name>A0A7R9QPW9_9ACAR</name>
<sequence length="243" mass="27771">MGVIKDKSVINKIRKAKTRKGKRFLEKREPQVIEATKTAIFTRGSTASQRCVQLLKDFCLLKKPNSVYFNRYDPHVGPFHVSPHSLSVPYSLSHRKESWHPMDDSQPLERMSAKNNSTLFAFANHTKKRPNNVIIGRTFDDHVLDMYELGFDNYRSLQEFKGVPKTSVGTKPIVTFSGQAFDVEPDYQRLKNLLLDFFAGPDVEAIRLSGLEHCIQFVALDGKVLMRSYRVALKKSGTRLPRV</sequence>
<dbReference type="InterPro" id="IPR039770">
    <property type="entry name" value="Rpf2"/>
</dbReference>
<evidence type="ECO:0000313" key="9">
    <source>
        <dbReference type="Proteomes" id="UP000728032"/>
    </source>
</evidence>
<evidence type="ECO:0000259" key="7">
    <source>
        <dbReference type="PROSITE" id="PS50833"/>
    </source>
</evidence>
<proteinExistence type="inferred from homology"/>
<dbReference type="GO" id="GO:0019843">
    <property type="term" value="F:rRNA binding"/>
    <property type="evidence" value="ECO:0007669"/>
    <property type="project" value="UniProtKB-UniRule"/>
</dbReference>
<evidence type="ECO:0000313" key="8">
    <source>
        <dbReference type="EMBL" id="CAD7653932.1"/>
    </source>
</evidence>
<evidence type="ECO:0000256" key="4">
    <source>
        <dbReference type="ARBA" id="ARBA00023242"/>
    </source>
</evidence>
<dbReference type="GO" id="GO:0000463">
    <property type="term" value="P:maturation of LSU-rRNA from tricistronic rRNA transcript (SSU-rRNA, 5.8S rRNA, LSU-rRNA)"/>
    <property type="evidence" value="ECO:0007669"/>
    <property type="project" value="TreeGrafter"/>
</dbReference>
<dbReference type="Pfam" id="PF04427">
    <property type="entry name" value="Brix"/>
    <property type="match status" value="1"/>
</dbReference>
<evidence type="ECO:0000256" key="3">
    <source>
        <dbReference type="ARBA" id="ARBA00020387"/>
    </source>
</evidence>
<dbReference type="OrthoDB" id="407658at2759"/>